<evidence type="ECO:0000256" key="2">
    <source>
        <dbReference type="ARBA" id="ARBA00008193"/>
    </source>
</evidence>
<evidence type="ECO:0000259" key="8">
    <source>
        <dbReference type="Pfam" id="PF03458"/>
    </source>
</evidence>
<keyword evidence="6 7" id="KW-0472">Membrane</keyword>
<dbReference type="GO" id="GO:0005886">
    <property type="term" value="C:plasma membrane"/>
    <property type="evidence" value="ECO:0007669"/>
    <property type="project" value="UniProtKB-SubCell"/>
</dbReference>
<feature type="transmembrane region" description="Helical" evidence="7">
    <location>
        <begin position="89"/>
        <end position="109"/>
    </location>
</feature>
<keyword evidence="5 7" id="KW-1133">Transmembrane helix</keyword>
<dbReference type="RefSeq" id="WP_110468511.1">
    <property type="nucleotide sequence ID" value="NZ_QJSP01000003.1"/>
</dbReference>
<feature type="transmembrane region" description="Helical" evidence="7">
    <location>
        <begin position="148"/>
        <end position="169"/>
    </location>
</feature>
<dbReference type="Pfam" id="PF03458">
    <property type="entry name" value="Gly_transporter"/>
    <property type="match status" value="2"/>
</dbReference>
<dbReference type="InterPro" id="IPR005115">
    <property type="entry name" value="Gly_transporter"/>
</dbReference>
<feature type="transmembrane region" description="Helical" evidence="7">
    <location>
        <begin position="115"/>
        <end position="136"/>
    </location>
</feature>
<feature type="transmembrane region" description="Helical" evidence="7">
    <location>
        <begin position="62"/>
        <end position="82"/>
    </location>
</feature>
<accession>A0A318RTI0</accession>
<evidence type="ECO:0000256" key="3">
    <source>
        <dbReference type="ARBA" id="ARBA00022475"/>
    </source>
</evidence>
<feature type="transmembrane region" description="Helical" evidence="7">
    <location>
        <begin position="6"/>
        <end position="23"/>
    </location>
</feature>
<feature type="transmembrane region" description="Helical" evidence="7">
    <location>
        <begin position="175"/>
        <end position="192"/>
    </location>
</feature>
<organism evidence="9 10">
    <name type="scientific">Williamsia limnetica</name>
    <dbReference type="NCBI Taxonomy" id="882452"/>
    <lineage>
        <taxon>Bacteria</taxon>
        <taxon>Bacillati</taxon>
        <taxon>Actinomycetota</taxon>
        <taxon>Actinomycetes</taxon>
        <taxon>Mycobacteriales</taxon>
        <taxon>Nocardiaceae</taxon>
        <taxon>Williamsia</taxon>
    </lineage>
</organism>
<comment type="similarity">
    <text evidence="2">Belongs to the UPF0126 family.</text>
</comment>
<feature type="domain" description="Glycine transporter" evidence="8">
    <location>
        <begin position="91"/>
        <end position="164"/>
    </location>
</feature>
<evidence type="ECO:0000256" key="4">
    <source>
        <dbReference type="ARBA" id="ARBA00022692"/>
    </source>
</evidence>
<dbReference type="Proteomes" id="UP000247591">
    <property type="component" value="Unassembled WGS sequence"/>
</dbReference>
<comment type="caution">
    <text evidence="9">The sequence shown here is derived from an EMBL/GenBank/DDBJ whole genome shotgun (WGS) entry which is preliminary data.</text>
</comment>
<comment type="subcellular location">
    <subcellularLocation>
        <location evidence="1">Cell membrane</location>
        <topology evidence="1">Multi-pass membrane protein</topology>
    </subcellularLocation>
</comment>
<name>A0A318RTI0_WILLI</name>
<keyword evidence="10" id="KW-1185">Reference proteome</keyword>
<dbReference type="OrthoDB" id="9791874at2"/>
<feature type="transmembrane region" description="Helical" evidence="7">
    <location>
        <begin position="30"/>
        <end position="50"/>
    </location>
</feature>
<dbReference type="AlphaFoldDB" id="A0A318RTI0"/>
<evidence type="ECO:0000313" key="10">
    <source>
        <dbReference type="Proteomes" id="UP000247591"/>
    </source>
</evidence>
<evidence type="ECO:0000256" key="5">
    <source>
        <dbReference type="ARBA" id="ARBA00022989"/>
    </source>
</evidence>
<reference evidence="9 10" key="1">
    <citation type="submission" date="2018-06" db="EMBL/GenBank/DDBJ databases">
        <title>Genomic Encyclopedia of Type Strains, Phase IV (KMG-IV): sequencing the most valuable type-strain genomes for metagenomic binning, comparative biology and taxonomic classification.</title>
        <authorList>
            <person name="Goeker M."/>
        </authorList>
    </citation>
    <scope>NUCLEOTIDE SEQUENCE [LARGE SCALE GENOMIC DNA]</scope>
    <source>
        <strain evidence="9 10">DSM 45521</strain>
    </source>
</reference>
<evidence type="ECO:0000313" key="9">
    <source>
        <dbReference type="EMBL" id="PYE19288.1"/>
    </source>
</evidence>
<dbReference type="PANTHER" id="PTHR30506">
    <property type="entry name" value="INNER MEMBRANE PROTEIN"/>
    <property type="match status" value="1"/>
</dbReference>
<feature type="domain" description="Glycine transporter" evidence="8">
    <location>
        <begin position="5"/>
        <end position="79"/>
    </location>
</feature>
<keyword evidence="4 7" id="KW-0812">Transmembrane</keyword>
<keyword evidence="3" id="KW-1003">Cell membrane</keyword>
<evidence type="ECO:0000256" key="6">
    <source>
        <dbReference type="ARBA" id="ARBA00023136"/>
    </source>
</evidence>
<proteinExistence type="inferred from homology"/>
<dbReference type="EMBL" id="QJSP01000003">
    <property type="protein sequence ID" value="PYE19288.1"/>
    <property type="molecule type" value="Genomic_DNA"/>
</dbReference>
<evidence type="ECO:0000256" key="1">
    <source>
        <dbReference type="ARBA" id="ARBA00004651"/>
    </source>
</evidence>
<evidence type="ECO:0000256" key="7">
    <source>
        <dbReference type="SAM" id="Phobius"/>
    </source>
</evidence>
<dbReference type="PANTHER" id="PTHR30506:SF3">
    <property type="entry name" value="UPF0126 INNER MEMBRANE PROTEIN YADS-RELATED"/>
    <property type="match status" value="1"/>
</dbReference>
<gene>
    <name evidence="9" type="ORF">DFR67_103200</name>
</gene>
<sequence>MLQDVLNFAGIAVFACSGALVGVRKDFDLWGILSMGAATGVGGGIVRDLLLGITPPTSVQHWPNLTIAVVSGLLTFFLHPAFKRLYPAVLFLDAIGMGVFAVSGALLALEHSSSAIAAVLIGITTAVGGGVIRDVLAGEVPLLLRPADLYAVPAMCGALAVVIVDGVGWPDWTGLVVGGIFATGLRLASLQWKWKLPTAPQRSLGRR</sequence>
<protein>
    <submittedName>
        <fullName evidence="9">Putative membrane protein YeiH</fullName>
    </submittedName>
</protein>